<dbReference type="GO" id="GO:0006357">
    <property type="term" value="P:regulation of transcription by RNA polymerase II"/>
    <property type="evidence" value="ECO:0007669"/>
    <property type="project" value="TreeGrafter"/>
</dbReference>
<keyword evidence="3" id="KW-0853">WD repeat</keyword>
<organism evidence="8">
    <name type="scientific">Schistocephalus solidus</name>
    <name type="common">Tapeworm</name>
    <dbReference type="NCBI Taxonomy" id="70667"/>
    <lineage>
        <taxon>Eukaryota</taxon>
        <taxon>Metazoa</taxon>
        <taxon>Spiralia</taxon>
        <taxon>Lophotrochozoa</taxon>
        <taxon>Platyhelminthes</taxon>
        <taxon>Cestoda</taxon>
        <taxon>Eucestoda</taxon>
        <taxon>Diphyllobothriidea</taxon>
        <taxon>Diphyllobothriidae</taxon>
        <taxon>Schistocephalus</taxon>
    </lineage>
</organism>
<feature type="compositionally biased region" description="Basic residues" evidence="4">
    <location>
        <begin position="2282"/>
        <end position="2291"/>
    </location>
</feature>
<feature type="repeat" description="WD" evidence="3">
    <location>
        <begin position="148"/>
        <end position="189"/>
    </location>
</feature>
<dbReference type="EMBL" id="UYSU01032541">
    <property type="protein sequence ID" value="VDL89831.1"/>
    <property type="molecule type" value="Genomic_DNA"/>
</dbReference>
<feature type="region of interest" description="Disordered" evidence="4">
    <location>
        <begin position="2036"/>
        <end position="2057"/>
    </location>
</feature>
<evidence type="ECO:0000313" key="6">
    <source>
        <dbReference type="EMBL" id="VDL89831.1"/>
    </source>
</evidence>
<feature type="region of interest" description="Disordered" evidence="4">
    <location>
        <begin position="1058"/>
        <end position="1094"/>
    </location>
</feature>
<feature type="region of interest" description="Disordered" evidence="4">
    <location>
        <begin position="1753"/>
        <end position="1847"/>
    </location>
</feature>
<dbReference type="PANTHER" id="PTHR16266">
    <property type="entry name" value="WD REPEAT DOMAIN 9"/>
    <property type="match status" value="1"/>
</dbReference>
<dbReference type="SUPFAM" id="SSF50978">
    <property type="entry name" value="WD40 repeat-like"/>
    <property type="match status" value="1"/>
</dbReference>
<dbReference type="Gene3D" id="2.130.10.10">
    <property type="entry name" value="YVTN repeat-like/Quinoprotein amine dehydrogenase"/>
    <property type="match status" value="2"/>
</dbReference>
<feature type="domain" description="Bromo" evidence="5">
    <location>
        <begin position="1646"/>
        <end position="1716"/>
    </location>
</feature>
<dbReference type="Pfam" id="PF00439">
    <property type="entry name" value="Bromodomain"/>
    <property type="match status" value="1"/>
</dbReference>
<feature type="region of interest" description="Disordered" evidence="4">
    <location>
        <begin position="2118"/>
        <end position="2148"/>
    </location>
</feature>
<feature type="region of interest" description="Disordered" evidence="4">
    <location>
        <begin position="983"/>
        <end position="1044"/>
    </location>
</feature>
<dbReference type="InterPro" id="IPR001487">
    <property type="entry name" value="Bromodomain"/>
</dbReference>
<dbReference type="InterPro" id="IPR036427">
    <property type="entry name" value="Bromodomain-like_sf"/>
</dbReference>
<sequence length="2345" mass="259351">MNGGECSYGRIYLVPKAHLWVLEVGFFPAVNSHKLRAKPGDGLRCYNPWSKRHERRTAQVTRELARYKVDIAALSETRFSEQGQLEEEHSFVKVSQLVFDFMSKDKEKNLTTDYVYRRLSFEFGRKSIAESSACLKELYSKVYLRRHVLAHRAVIYWLKFDRRSELIITASDDYTIKIWSLQPTNNLDAPFLRHTLRGHAAEIVGVDLSIDNHLLASADADCSLVIWCLRTGQQLISFRGCRNNRAISGLQFIPLLPVNKRHSSLNDCTGWLLVATYSGGLHFIPYKHQTVGGVSTSTNDSVDCCVLRLNPTITIDNLEASVLSLDISQGWGEQTEVQQLRYYAGLSLFKRRNLLALEAAILPLDRDRIKITKAWTNDDRYLVVSTKSGSVYVFVGETGEVTNVLRGHEGAVYAVAVSPFDEEIIATGGVDGRFYIWNLAAHRVASRRRPGEAEGSSPVLAFYRYPQPQMETDLGIAWPLPQYDNQEPLPQALGTHAPGGDESGEQAAPRGAAASASLLISRNSLMHNYANNSRTGGGGGGGGGISQQITACVAAPAAEGPAFLVSTKAGVISLFSFSGSPEGETTAEEANVPYEEQFLHWEMDAAELHEVTAAPDDPQSAAVAIALGSPPCQQSFSSPGRAPYGSRLSAITGSAEALMSPRVDTQQQQQRPLSLNNVYRPPPGVLFQLVHAPSQVPFSRLPPAYLTTLKGCVYPLERQRRQICGRRHLSRPLDLQPTLAFDEDGEEVVVDDIQFCGCVPATYCYPPPRQTVVQGAAGKNYLWRCHWLCDGNSIITPLSPSELDLAYRRLTALNQLEREHFQAPAAVPVAAGATPMECDVSPSEGPSTSMRHNTSIDIGCLPSSSALPESPAQEEAVPTVVSPSDMPSSLFININRTTTGGPDVPHSDVEYAPSDSEESEWSAHIDAEIGWWQRRRRRRSRRAGGEARIVTANGSRRMAFGTSTPSEEVILVSEVVPTQTNISQNTATGTVSSLSGALRRSARQRRRSLAQSRTERDQSRMASRSSQLQAARQQRRARRSERLRRFLQDTAVVAAAAATTTTTTASSPATGDDSTSRDAFIDRRGRNHDQSPLITVSPSKSREVMKQQLIQSIDYTSMNRVKLPLEHPPPLGYSGPLPCFASTISQSLHHDKSLEPWPGPNLDWLSVTAPTASPYVPQLGDHVVYIVRGHKEYLEKAWQGGRIPPLDRSHQPLSSLDNSPLNSVYLELPWEENPGLPGYICCRVEELAFHFMRINSGGQPPHRGGGDRSWRHPPSTGVRRRRPLASSSSRLRRSPFCTLGDTNQDPGPCGESTTINLPFGTSEQPTDSFVRLATLRLRVETSQPYVGIGSHGTETTATASLPHELLIRYHDVDGVLDFIVLRNLFNESLSRGWNTGEVFVCPVDDVWWRGRVLSPFPALLSSSHQSASVSVTWGQASPPTALPIDPSSTDSLPLLLSPRDPWLGVRVRWLENEECGNAQEPLLPPSLWAAAAAATADRTSIPASSRGLGGASFDLESLSQGRGRFRGDPHADTRVLLPDRSPGKPMLLPTDAQSEPDVVLTFSDYLSPWDMHLWTSRLPVSDSPIASTSNAVAPTSASVSFLRSSEVRLPSVRLTELFGSGCYVADHPPFLLAVVRRMEHFLDKIMSLGASEVFIKPVDLAAYPNYLLVNPYLVDFLFIRQRLHNLFYREVDAIRFDIEQIHANAMRYNEPNSLIVRQAQLITMLAVRALDDPSYTEEAMLEEYTAAIRQQPALDPSLPLPPSASVTALPSTTSVANAGEPSIASSPTTKTLPVRSRSRQQASTSSRVSTSPPSTTRLLKRARQVASSDTNHNSALGLSTRRPSEAPIKRFHLEDEEVCQEDHATTGSATTAADTAAAGPTHRVDYTNAEDVHSRLRRLPAALSPYQESSPEFLDWRQACCTLLTELRRSHRSVFFRQPVDITQYPPDGKPPICCEIDLCTPSFNYHRRVNAATTQRLCFSCGYAATCTHPSLLVWNSFLHFAVIPYLLSALQTYALFVQAPMDLSTVKQRLESTAAVGSGGGDTSSPRRRLPSAERQSSAHCCYTSARDFLADLNLIVANSRSFNRRPGTQVYADTRWLSKWIRRVAERRLRPFLSAAPPEISGGKRSARSRSTSRAASSRTATHLRVQPLRLRRSPETARLHFCAQQVIRGRQRQGQLTSTRLASFSSLSRSRPSVSSRRPGANKSRYHLRTPPVVDVSGSTPVPEEHSNTSENYDSDFEVTSAQVKQRQPAPIERRTSRGRISRPPVRPDDNFETLLPSRRRRRRRTRRTTDQHVRPQSPAQSQTPQRRDRPRRASGVRRYYYTDEEDENGDYHNSDAFVVV</sequence>
<feature type="region of interest" description="Disordered" evidence="4">
    <location>
        <begin position="2172"/>
        <end position="2339"/>
    </location>
</feature>
<evidence type="ECO:0000313" key="7">
    <source>
        <dbReference type="Proteomes" id="UP000275846"/>
    </source>
</evidence>
<feature type="compositionally biased region" description="Polar residues" evidence="4">
    <location>
        <begin position="1825"/>
        <end position="1837"/>
    </location>
</feature>
<dbReference type="InterPro" id="IPR015943">
    <property type="entry name" value="WD40/YVTN_repeat-like_dom_sf"/>
</dbReference>
<dbReference type="InterPro" id="IPR052060">
    <property type="entry name" value="Bromo_WD_repeat"/>
</dbReference>
<evidence type="ECO:0000256" key="4">
    <source>
        <dbReference type="SAM" id="MobiDB-lite"/>
    </source>
</evidence>
<feature type="compositionally biased region" description="Low complexity" evidence="4">
    <location>
        <begin position="1058"/>
        <end position="1070"/>
    </location>
</feature>
<dbReference type="WBParaSite" id="SSLN_0000354901-mRNA-1">
    <property type="protein sequence ID" value="SSLN_0000354901-mRNA-1"/>
    <property type="gene ID" value="SSLN_0000354901"/>
</dbReference>
<dbReference type="PROSITE" id="PS50014">
    <property type="entry name" value="BROMODOMAIN_2"/>
    <property type="match status" value="2"/>
</dbReference>
<name>A0A183SGU8_SCHSO</name>
<dbReference type="SMART" id="SM00297">
    <property type="entry name" value="BROMO"/>
    <property type="match status" value="1"/>
</dbReference>
<feature type="domain" description="Bromo" evidence="5">
    <location>
        <begin position="2012"/>
        <end position="2093"/>
    </location>
</feature>
<dbReference type="Pfam" id="PF00400">
    <property type="entry name" value="WD40"/>
    <property type="match status" value="3"/>
</dbReference>
<feature type="region of interest" description="Disordered" evidence="4">
    <location>
        <begin position="1257"/>
        <end position="1310"/>
    </location>
</feature>
<dbReference type="GO" id="GO:0007010">
    <property type="term" value="P:cytoskeleton organization"/>
    <property type="evidence" value="ECO:0007669"/>
    <property type="project" value="TreeGrafter"/>
</dbReference>
<feature type="compositionally biased region" description="Low complexity" evidence="4">
    <location>
        <begin position="1020"/>
        <end position="1032"/>
    </location>
</feature>
<accession>A0A183SGU8</accession>
<feature type="compositionally biased region" description="Low complexity" evidence="4">
    <location>
        <begin position="2176"/>
        <end position="2202"/>
    </location>
</feature>
<feature type="compositionally biased region" description="Polar residues" evidence="4">
    <location>
        <begin position="1300"/>
        <end position="1310"/>
    </location>
</feature>
<dbReference type="InterPro" id="IPR001680">
    <property type="entry name" value="WD40_rpt"/>
</dbReference>
<feature type="region of interest" description="Disordered" evidence="4">
    <location>
        <begin position="487"/>
        <end position="513"/>
    </location>
</feature>
<feature type="compositionally biased region" description="Low complexity" evidence="4">
    <location>
        <begin position="1799"/>
        <end position="1817"/>
    </location>
</feature>
<feature type="compositionally biased region" description="Basic and acidic residues" evidence="4">
    <location>
        <begin position="1074"/>
        <end position="1089"/>
    </location>
</feature>
<reference evidence="8" key="1">
    <citation type="submission" date="2016-06" db="UniProtKB">
        <authorList>
            <consortium name="WormBaseParasite"/>
        </authorList>
    </citation>
    <scope>IDENTIFICATION</scope>
</reference>
<proteinExistence type="predicted"/>
<evidence type="ECO:0000256" key="1">
    <source>
        <dbReference type="ARBA" id="ARBA00023117"/>
    </source>
</evidence>
<feature type="compositionally biased region" description="Low complexity" evidence="4">
    <location>
        <begin position="2132"/>
        <end position="2144"/>
    </location>
</feature>
<feature type="compositionally biased region" description="Low complexity" evidence="4">
    <location>
        <begin position="1763"/>
        <end position="1776"/>
    </location>
</feature>
<dbReference type="OrthoDB" id="538223at2759"/>
<evidence type="ECO:0000256" key="2">
    <source>
        <dbReference type="PROSITE-ProRule" id="PRU00035"/>
    </source>
</evidence>
<protein>
    <submittedName>
        <fullName evidence="8">WD_REPEATS_REGION domain-containing protein</fullName>
    </submittedName>
</protein>
<keyword evidence="7" id="KW-1185">Reference proteome</keyword>
<evidence type="ECO:0000313" key="8">
    <source>
        <dbReference type="WBParaSite" id="SSLN_0000354901-mRNA-1"/>
    </source>
</evidence>
<dbReference type="PROSITE" id="PS50082">
    <property type="entry name" value="WD_REPEATS_2"/>
    <property type="match status" value="3"/>
</dbReference>
<dbReference type="PROSITE" id="PS50294">
    <property type="entry name" value="WD_REPEATS_REGION"/>
    <property type="match status" value="3"/>
</dbReference>
<evidence type="ECO:0000256" key="3">
    <source>
        <dbReference type="PROSITE-ProRule" id="PRU00221"/>
    </source>
</evidence>
<feature type="repeat" description="WD" evidence="3">
    <location>
        <begin position="196"/>
        <end position="237"/>
    </location>
</feature>
<dbReference type="SUPFAM" id="SSF47370">
    <property type="entry name" value="Bromodomain"/>
    <property type="match status" value="2"/>
</dbReference>
<dbReference type="Gene3D" id="1.20.920.10">
    <property type="entry name" value="Bromodomain-like"/>
    <property type="match status" value="2"/>
</dbReference>
<dbReference type="InterPro" id="IPR036322">
    <property type="entry name" value="WD40_repeat_dom_sf"/>
</dbReference>
<reference evidence="6 7" key="2">
    <citation type="submission" date="2018-11" db="EMBL/GenBank/DDBJ databases">
        <authorList>
            <consortium name="Pathogen Informatics"/>
        </authorList>
    </citation>
    <scope>NUCLEOTIDE SEQUENCE [LARGE SCALE GENOMIC DNA]</scope>
    <source>
        <strain evidence="6 7">NST_G2</strain>
    </source>
</reference>
<dbReference type="PANTHER" id="PTHR16266:SF17">
    <property type="entry name" value="BRWD3"/>
    <property type="match status" value="1"/>
</dbReference>
<evidence type="ECO:0000259" key="5">
    <source>
        <dbReference type="PROSITE" id="PS50014"/>
    </source>
</evidence>
<feature type="compositionally biased region" description="Basic residues" evidence="4">
    <location>
        <begin position="1033"/>
        <end position="1042"/>
    </location>
</feature>
<gene>
    <name evidence="6" type="ORF">SSLN_LOCUS3446</name>
</gene>
<dbReference type="SMART" id="SM00320">
    <property type="entry name" value="WD40"/>
    <property type="match status" value="3"/>
</dbReference>
<dbReference type="Proteomes" id="UP000275846">
    <property type="component" value="Unassembled WGS sequence"/>
</dbReference>
<dbReference type="STRING" id="70667.A0A183SGU8"/>
<dbReference type="GO" id="GO:0005634">
    <property type="term" value="C:nucleus"/>
    <property type="evidence" value="ECO:0007669"/>
    <property type="project" value="TreeGrafter"/>
</dbReference>
<dbReference type="GO" id="GO:0008360">
    <property type="term" value="P:regulation of cell shape"/>
    <property type="evidence" value="ECO:0007669"/>
    <property type="project" value="TreeGrafter"/>
</dbReference>
<keyword evidence="1 2" id="KW-0103">Bromodomain</keyword>
<feature type="repeat" description="WD" evidence="3">
    <location>
        <begin position="405"/>
        <end position="447"/>
    </location>
</feature>